<evidence type="ECO:0000313" key="5">
    <source>
        <dbReference type="Proteomes" id="UP001604336"/>
    </source>
</evidence>
<dbReference type="PROSITE" id="PS50985">
    <property type="entry name" value="GRAS"/>
    <property type="match status" value="1"/>
</dbReference>
<evidence type="ECO:0000256" key="2">
    <source>
        <dbReference type="ARBA" id="ARBA00023163"/>
    </source>
</evidence>
<proteinExistence type="inferred from homology"/>
<feature type="short sequence motif" description="VHIID" evidence="3">
    <location>
        <begin position="336"/>
        <end position="340"/>
    </location>
</feature>
<reference evidence="5" key="1">
    <citation type="submission" date="2024-07" db="EMBL/GenBank/DDBJ databases">
        <title>Two chromosome-level genome assemblies of Korean endemic species Abeliophyllum distichum and Forsythia ovata (Oleaceae).</title>
        <authorList>
            <person name="Jang H."/>
        </authorList>
    </citation>
    <scope>NUCLEOTIDE SEQUENCE [LARGE SCALE GENOMIC DNA]</scope>
</reference>
<evidence type="ECO:0000256" key="1">
    <source>
        <dbReference type="ARBA" id="ARBA00023015"/>
    </source>
</evidence>
<evidence type="ECO:0000256" key="3">
    <source>
        <dbReference type="PROSITE-ProRule" id="PRU01191"/>
    </source>
</evidence>
<keyword evidence="2" id="KW-0804">Transcription</keyword>
<keyword evidence="5" id="KW-1185">Reference proteome</keyword>
<sequence>MPNGVFLGEEYTSNGVSYEYSSSKSTWDLGGENSTNQNGLFGGGEWPLSDFDPFSSSIGFYQAQDSMTVPGLDVSENQIRQQIKQLTDFGSFDDLYLDVVSPPFQSSDGEYRKLVSVDSENSELNAPKKKRHYGFSSGSLEILKRYGSRFRRFNSEKVNVPSSEIQYTDSSGPTPAAELIIQLAAEKLIQFSFVCSDELSMLNHPYPSSILADSAGDSKEVHLVQNLLLSAKNVGERQYERAIKLLRECDRMSSTRGSPVQRLVFYFTEALYEKIDRETGTVTPKGLGKKTEDPLEALKFQDSTLIAFHCELPLAQITRFAGTQALVEHVAEARKVHIIDLQIRNGIYCTILMQALSTRFENPIEHLRMTVVGTKSKEKIEATGRRLTSFAQSLNMPFSFNIVMAEDILDLNKDLFRLDDDEAITIYAAYTLKAMIGCPDRLEHMMRVIRTINPRVMIFTEIEANCNSPIFVDRFVEALFYYGAFFDFIANCMKDDEKNRRDAESTYFSSSIRNIVAAEGEERKIRHVSMRVWRAFFARFGLVEVDLSMSSMYQANLILKKFSCGNACTFDMDGKCLIIGWKGTPLSSLSAWKFK</sequence>
<comment type="similarity">
    <text evidence="3">Belongs to the GRAS family.</text>
</comment>
<gene>
    <name evidence="4" type="ORF">Adt_22455</name>
</gene>
<protein>
    <submittedName>
        <fullName evidence="4">DELLA protein RGL2</fullName>
    </submittedName>
</protein>
<dbReference type="PANTHER" id="PTHR31636">
    <property type="entry name" value="OSJNBA0084A10.13 PROTEIN-RELATED"/>
    <property type="match status" value="1"/>
</dbReference>
<feature type="region of interest" description="SAW" evidence="3">
    <location>
        <begin position="517"/>
        <end position="593"/>
    </location>
</feature>
<dbReference type="AlphaFoldDB" id="A0ABD1T278"/>
<accession>A0ABD1T278</accession>
<keyword evidence="1" id="KW-0805">Transcription regulation</keyword>
<evidence type="ECO:0000313" key="4">
    <source>
        <dbReference type="EMBL" id="KAL2506834.1"/>
    </source>
</evidence>
<comment type="caution">
    <text evidence="3">Lacks conserved residue(s) required for the propagation of feature annotation.</text>
</comment>
<dbReference type="Proteomes" id="UP001604336">
    <property type="component" value="Unassembled WGS sequence"/>
</dbReference>
<feature type="region of interest" description="Leucine repeat II (LRII)" evidence="3">
    <location>
        <begin position="382"/>
        <end position="414"/>
    </location>
</feature>
<organism evidence="4 5">
    <name type="scientific">Abeliophyllum distichum</name>
    <dbReference type="NCBI Taxonomy" id="126358"/>
    <lineage>
        <taxon>Eukaryota</taxon>
        <taxon>Viridiplantae</taxon>
        <taxon>Streptophyta</taxon>
        <taxon>Embryophyta</taxon>
        <taxon>Tracheophyta</taxon>
        <taxon>Spermatophyta</taxon>
        <taxon>Magnoliopsida</taxon>
        <taxon>eudicotyledons</taxon>
        <taxon>Gunneridae</taxon>
        <taxon>Pentapetalae</taxon>
        <taxon>asterids</taxon>
        <taxon>lamiids</taxon>
        <taxon>Lamiales</taxon>
        <taxon>Oleaceae</taxon>
        <taxon>Forsythieae</taxon>
        <taxon>Abeliophyllum</taxon>
    </lineage>
</organism>
<name>A0ABD1T278_9LAMI</name>
<dbReference type="InterPro" id="IPR005202">
    <property type="entry name" value="TF_GRAS"/>
</dbReference>
<comment type="caution">
    <text evidence="4">The sequence shown here is derived from an EMBL/GenBank/DDBJ whole genome shotgun (WGS) entry which is preliminary data.</text>
</comment>
<dbReference type="Pfam" id="PF03514">
    <property type="entry name" value="GRAS"/>
    <property type="match status" value="1"/>
</dbReference>
<dbReference type="EMBL" id="JBFOLK010000006">
    <property type="protein sequence ID" value="KAL2506834.1"/>
    <property type="molecule type" value="Genomic_DNA"/>
</dbReference>